<keyword evidence="1" id="KW-0489">Methyltransferase</keyword>
<evidence type="ECO:0000313" key="5">
    <source>
        <dbReference type="Proteomes" id="UP000770785"/>
    </source>
</evidence>
<dbReference type="PANTHER" id="PTHR10509:SF14">
    <property type="entry name" value="CAFFEOYL-COA O-METHYLTRANSFERASE 3-RELATED"/>
    <property type="match status" value="1"/>
</dbReference>
<comment type="caution">
    <text evidence="4">The sequence shown here is derived from an EMBL/GenBank/DDBJ whole genome shotgun (WGS) entry which is preliminary data.</text>
</comment>
<keyword evidence="2" id="KW-0808">Transferase</keyword>
<dbReference type="CDD" id="cd02440">
    <property type="entry name" value="AdoMet_MTases"/>
    <property type="match status" value="1"/>
</dbReference>
<organism evidence="4 5">
    <name type="scientific">Neolewinella antarctica</name>
    <dbReference type="NCBI Taxonomy" id="442734"/>
    <lineage>
        <taxon>Bacteria</taxon>
        <taxon>Pseudomonadati</taxon>
        <taxon>Bacteroidota</taxon>
        <taxon>Saprospiria</taxon>
        <taxon>Saprospirales</taxon>
        <taxon>Lewinellaceae</taxon>
        <taxon>Neolewinella</taxon>
    </lineage>
</organism>
<dbReference type="Pfam" id="PF01596">
    <property type="entry name" value="Methyltransf_3"/>
    <property type="match status" value="1"/>
</dbReference>
<evidence type="ECO:0000313" key="4">
    <source>
        <dbReference type="EMBL" id="NJC25859.1"/>
    </source>
</evidence>
<dbReference type="EMBL" id="JAATJH010000002">
    <property type="protein sequence ID" value="NJC25859.1"/>
    <property type="molecule type" value="Genomic_DNA"/>
</dbReference>
<reference evidence="4 5" key="1">
    <citation type="submission" date="2020-03" db="EMBL/GenBank/DDBJ databases">
        <title>Genomic Encyclopedia of Type Strains, Phase IV (KMG-IV): sequencing the most valuable type-strain genomes for metagenomic binning, comparative biology and taxonomic classification.</title>
        <authorList>
            <person name="Goeker M."/>
        </authorList>
    </citation>
    <scope>NUCLEOTIDE SEQUENCE [LARGE SCALE GENOMIC DNA]</scope>
    <source>
        <strain evidence="4 5">DSM 105096</strain>
    </source>
</reference>
<name>A0ABX0XA97_9BACT</name>
<keyword evidence="3" id="KW-0949">S-adenosyl-L-methionine</keyword>
<gene>
    <name evidence="4" type="ORF">GGR27_001358</name>
</gene>
<sequence length="212" mass="23064">MRDKITQAQDYAEALSGPVPSYLEEVARQTYLKTMAPQMLSGHLQGRLLSLLSHLVKPVAVLEIGSFTGYATLCLAEGLAPGGTVHTIEGNPENAFWAKRNFAASPFTDEIALHVGTAAEVLPTLPDTFDLIFLDADKRGYPGYFYELIDRLRPGGLLIADNILWDGKVSNGGKQNADVAALREYNELVATDPRVVTVVLPLRDGLSLARRV</sequence>
<dbReference type="Proteomes" id="UP000770785">
    <property type="component" value="Unassembled WGS sequence"/>
</dbReference>
<protein>
    <submittedName>
        <fullName evidence="4">O-methyltransferase YrrM</fullName>
    </submittedName>
</protein>
<dbReference type="RefSeq" id="WP_168036630.1">
    <property type="nucleotide sequence ID" value="NZ_JAATJH010000002.1"/>
</dbReference>
<keyword evidence="5" id="KW-1185">Reference proteome</keyword>
<evidence type="ECO:0000256" key="2">
    <source>
        <dbReference type="ARBA" id="ARBA00022679"/>
    </source>
</evidence>
<proteinExistence type="predicted"/>
<dbReference type="InterPro" id="IPR002935">
    <property type="entry name" value="SAM_O-MeTrfase"/>
</dbReference>
<dbReference type="Gene3D" id="3.40.50.150">
    <property type="entry name" value="Vaccinia Virus protein VP39"/>
    <property type="match status" value="1"/>
</dbReference>
<dbReference type="PANTHER" id="PTHR10509">
    <property type="entry name" value="O-METHYLTRANSFERASE-RELATED"/>
    <property type="match status" value="1"/>
</dbReference>
<dbReference type="InterPro" id="IPR029063">
    <property type="entry name" value="SAM-dependent_MTases_sf"/>
</dbReference>
<evidence type="ECO:0000256" key="1">
    <source>
        <dbReference type="ARBA" id="ARBA00022603"/>
    </source>
</evidence>
<accession>A0ABX0XA97</accession>
<dbReference type="PROSITE" id="PS51682">
    <property type="entry name" value="SAM_OMT_I"/>
    <property type="match status" value="1"/>
</dbReference>
<dbReference type="InterPro" id="IPR050362">
    <property type="entry name" value="Cation-dep_OMT"/>
</dbReference>
<evidence type="ECO:0000256" key="3">
    <source>
        <dbReference type="ARBA" id="ARBA00022691"/>
    </source>
</evidence>
<dbReference type="SUPFAM" id="SSF53335">
    <property type="entry name" value="S-adenosyl-L-methionine-dependent methyltransferases"/>
    <property type="match status" value="1"/>
</dbReference>